<sequence>MPPTDRQTTRDETGDRRGDVQIQAGHSFSPRQRQPTNPITGHATTQHYPALHNPPPAANVMRRPARHFRHPSSYTRTMPVPRSGCLMQTPWHHGTMNSTTLELMEQVETTSLVCVCVWTVDSGLWTVDCGLRTVDCGLLTAATMAQQSL</sequence>
<dbReference type="EMBL" id="FP929139">
    <property type="protein sequence ID" value="CBY01307.1"/>
    <property type="molecule type" value="Genomic_DNA"/>
</dbReference>
<organism evidence="2 3">
    <name type="scientific">Leptosphaeria maculans (strain JN3 / isolate v23.1.3 / race Av1-4-5-6-7-8)</name>
    <name type="common">Blackleg fungus</name>
    <name type="synonym">Phoma lingam</name>
    <dbReference type="NCBI Taxonomy" id="985895"/>
    <lineage>
        <taxon>Eukaryota</taxon>
        <taxon>Fungi</taxon>
        <taxon>Dikarya</taxon>
        <taxon>Ascomycota</taxon>
        <taxon>Pezizomycotina</taxon>
        <taxon>Dothideomycetes</taxon>
        <taxon>Pleosporomycetidae</taxon>
        <taxon>Pleosporales</taxon>
        <taxon>Pleosporineae</taxon>
        <taxon>Leptosphaeriaceae</taxon>
        <taxon>Plenodomus</taxon>
        <taxon>Plenodomus lingam/Leptosphaeria maculans species complex</taxon>
    </lineage>
</organism>
<dbReference type="GeneID" id="13289463"/>
<accession>E5ADL8</accession>
<feature type="compositionally biased region" description="Polar residues" evidence="1">
    <location>
        <begin position="24"/>
        <end position="47"/>
    </location>
</feature>
<protein>
    <submittedName>
        <fullName evidence="2">Predicted protein</fullName>
    </submittedName>
</protein>
<evidence type="ECO:0000313" key="3">
    <source>
        <dbReference type="Proteomes" id="UP000002668"/>
    </source>
</evidence>
<feature type="compositionally biased region" description="Basic and acidic residues" evidence="1">
    <location>
        <begin position="7"/>
        <end position="19"/>
    </location>
</feature>
<dbReference type="InParanoid" id="E5ADL8"/>
<keyword evidence="3" id="KW-1185">Reference proteome</keyword>
<evidence type="ECO:0000256" key="1">
    <source>
        <dbReference type="SAM" id="MobiDB-lite"/>
    </source>
</evidence>
<evidence type="ECO:0000313" key="2">
    <source>
        <dbReference type="EMBL" id="CBY01307.1"/>
    </source>
</evidence>
<dbReference type="HOGENOM" id="CLU_1750015_0_0_1"/>
<feature type="region of interest" description="Disordered" evidence="1">
    <location>
        <begin position="1"/>
        <end position="60"/>
    </location>
</feature>
<dbReference type="VEuPathDB" id="FungiDB:LEMA_P000940.1"/>
<reference evidence="3" key="1">
    <citation type="journal article" date="2011" name="Nat. Commun.">
        <title>Effector diversification within compartments of the Leptosphaeria maculans genome affected by Repeat-Induced Point mutations.</title>
        <authorList>
            <person name="Rouxel T."/>
            <person name="Grandaubert J."/>
            <person name="Hane J.K."/>
            <person name="Hoede C."/>
            <person name="van de Wouw A.P."/>
            <person name="Couloux A."/>
            <person name="Dominguez V."/>
            <person name="Anthouard V."/>
            <person name="Bally P."/>
            <person name="Bourras S."/>
            <person name="Cozijnsen A.J."/>
            <person name="Ciuffetti L.M."/>
            <person name="Degrave A."/>
            <person name="Dilmaghani A."/>
            <person name="Duret L."/>
            <person name="Fudal I."/>
            <person name="Goodwin S.B."/>
            <person name="Gout L."/>
            <person name="Glaser N."/>
            <person name="Linglin J."/>
            <person name="Kema G.H.J."/>
            <person name="Lapalu N."/>
            <person name="Lawrence C.B."/>
            <person name="May K."/>
            <person name="Meyer M."/>
            <person name="Ollivier B."/>
            <person name="Poulain J."/>
            <person name="Schoch C.L."/>
            <person name="Simon A."/>
            <person name="Spatafora J.W."/>
            <person name="Stachowiak A."/>
            <person name="Turgeon B.G."/>
            <person name="Tyler B.M."/>
            <person name="Vincent D."/>
            <person name="Weissenbach J."/>
            <person name="Amselem J."/>
            <person name="Quesneville H."/>
            <person name="Oliver R.P."/>
            <person name="Wincker P."/>
            <person name="Balesdent M.-H."/>
            <person name="Howlett B.J."/>
        </authorList>
    </citation>
    <scope>NUCLEOTIDE SEQUENCE [LARGE SCALE GENOMIC DNA]</scope>
    <source>
        <strain evidence="3">JN3 / isolate v23.1.3 / race Av1-4-5-6-7-8</strain>
    </source>
</reference>
<proteinExistence type="predicted"/>
<dbReference type="AlphaFoldDB" id="E5ADL8"/>
<gene>
    <name evidence="2" type="ORF">LEMA_P000940.1</name>
</gene>
<name>E5ADL8_LEPMJ</name>
<dbReference type="Proteomes" id="UP000002668">
    <property type="component" value="Genome"/>
</dbReference>